<dbReference type="EMBL" id="JADCKA010000001">
    <property type="protein sequence ID" value="MBE5034719.1"/>
    <property type="molecule type" value="Genomic_DNA"/>
</dbReference>
<dbReference type="Proteomes" id="UP001516588">
    <property type="component" value="Unassembled WGS sequence"/>
</dbReference>
<comment type="caution">
    <text evidence="1">The sequence shown here is derived from an EMBL/GenBank/DDBJ whole genome shotgun (WGS) entry which is preliminary data.</text>
</comment>
<name>A0ABR9QV27_9FIRM</name>
<proteinExistence type="predicted"/>
<protein>
    <submittedName>
        <fullName evidence="1">Uncharacterized protein</fullName>
    </submittedName>
</protein>
<keyword evidence="2" id="KW-1185">Reference proteome</keyword>
<reference evidence="1 2" key="1">
    <citation type="submission" date="2020-10" db="EMBL/GenBank/DDBJ databases">
        <title>ChiBAC.</title>
        <authorList>
            <person name="Zenner C."/>
            <person name="Hitch T.C.A."/>
            <person name="Clavel T."/>
        </authorList>
    </citation>
    <scope>NUCLEOTIDE SEQUENCE [LARGE SCALE GENOMIC DNA]</scope>
    <source>
        <strain evidence="1 2">DSM 108706</strain>
    </source>
</reference>
<evidence type="ECO:0000313" key="2">
    <source>
        <dbReference type="Proteomes" id="UP001516588"/>
    </source>
</evidence>
<organism evidence="1 2">
    <name type="scientific">Gallibacter intestinalis</name>
    <dbReference type="NCBI Taxonomy" id="2779356"/>
    <lineage>
        <taxon>Bacteria</taxon>
        <taxon>Bacillati</taxon>
        <taxon>Bacillota</taxon>
        <taxon>Clostridia</taxon>
        <taxon>Eubacteriales</taxon>
        <taxon>Eubacteriaceae</taxon>
        <taxon>Gallibacter</taxon>
    </lineage>
</organism>
<sequence length="171" mass="19720">MSKNAIYRYFVEGESEQILINALKTDLGLIVPGKVDILNVIQKKINKNWLRTMKPNTTVILVYDTDVEDVELLKKNIETLKKCAAVKDVWCIPQVKNLEDELVRACNIRNVMDLTGTRTLHDHKRAFVNSSNQSQMLERNEFDIRKLWSKVPDNAFAQFGNNSERIKKGEV</sequence>
<evidence type="ECO:0000313" key="1">
    <source>
        <dbReference type="EMBL" id="MBE5034719.1"/>
    </source>
</evidence>
<gene>
    <name evidence="1" type="ORF">INF20_00245</name>
</gene>
<accession>A0ABR9QV27</accession>
<dbReference type="RefSeq" id="WP_226384390.1">
    <property type="nucleotide sequence ID" value="NZ_JADCKA010000001.1"/>
</dbReference>